<protein>
    <recommendedName>
        <fullName evidence="2 6">Adenine deaminase</fullName>
        <shortName evidence="6">Adenase</shortName>
        <shortName evidence="6">Adenine aminase</shortName>
        <ecNumber evidence="2 6">3.5.4.2</ecNumber>
    </recommendedName>
</protein>
<name>A0A9D2EDI5_9MICO</name>
<comment type="caution">
    <text evidence="9">The sequence shown here is derived from an EMBL/GenBank/DDBJ whole genome shotgun (WGS) entry which is preliminary data.</text>
</comment>
<dbReference type="Gene3D" id="3.20.20.140">
    <property type="entry name" value="Metal-dependent hydrolases"/>
    <property type="match status" value="1"/>
</dbReference>
<dbReference type="Pfam" id="PF01979">
    <property type="entry name" value="Amidohydro_1"/>
    <property type="match status" value="1"/>
</dbReference>
<evidence type="ECO:0000259" key="7">
    <source>
        <dbReference type="Pfam" id="PF01979"/>
    </source>
</evidence>
<evidence type="ECO:0000313" key="9">
    <source>
        <dbReference type="EMBL" id="HIZ35397.1"/>
    </source>
</evidence>
<keyword evidence="4 6" id="KW-0464">Manganese</keyword>
<dbReference type="PANTHER" id="PTHR11113">
    <property type="entry name" value="N-ACETYLGLUCOSAMINE-6-PHOSPHATE DEACETYLASE"/>
    <property type="match status" value="1"/>
</dbReference>
<keyword evidence="3 6" id="KW-0378">Hydrolase</keyword>
<evidence type="ECO:0000259" key="8">
    <source>
        <dbReference type="Pfam" id="PF13382"/>
    </source>
</evidence>
<organism evidence="9 10">
    <name type="scientific">Candidatus Ruania gallistercoris</name>
    <dbReference type="NCBI Taxonomy" id="2838746"/>
    <lineage>
        <taxon>Bacteria</taxon>
        <taxon>Bacillati</taxon>
        <taxon>Actinomycetota</taxon>
        <taxon>Actinomycetes</taxon>
        <taxon>Micrococcales</taxon>
        <taxon>Ruaniaceae</taxon>
        <taxon>Ruania</taxon>
    </lineage>
</organism>
<dbReference type="InterPro" id="IPR006679">
    <property type="entry name" value="Adenine_deam"/>
</dbReference>
<dbReference type="PANTHER" id="PTHR11113:SF2">
    <property type="entry name" value="ADENINE DEAMINASE"/>
    <property type="match status" value="1"/>
</dbReference>
<dbReference type="InterPro" id="IPR026912">
    <property type="entry name" value="Adenine_deam_C"/>
</dbReference>
<sequence length="587" mass="62433">MTDTALLDTAFGRAPADTLITGGQLVNVLSGEIYTADLAVTGGRIAATGDVSDRRGPDTEIIDATGQYLVPGLIDGHLHIECSKLSVTQFGSLVSRYGTTSALSGLDQVLVVAGLDGVREFLDESRDSGFRIFWGAPAKAPYTVPESNVGHRFGPEEHRIAQTWPECYGLWETVQEFIEHGDEEVLTALDMGRKNRLRPFGCAPLADARRIAGQAAAGIALDHESYSAEEMLEKLRNGISVIIRQSTAAPFLAENIRVITELGAQPGRVAFCTDDVSASEILGHGHLDALVRQAIEIGLSPMTAIQMATINCATMYRIDEHVGSLAPGRFADVLLVDDLADFRAQRVVAGGRLIAENGAPLQQAQPPERSQALLQSMKRPAVAPDDLRLAADGASASALAMSLSADVAFVRTGKQVRLPVRDGAICADIDQDVLYVTVAERYGKTDNLPVAFVHGFGLRRGAIATSASPDDNNIVCVGADREDMALAINELGRAGGGQVIVADGEVLDLLPLPVGGIVSDLPPEEMAAHERALDVKAQELGSTLPSAFWYLMFLSITAIPDYAITDLGLIDCRILEPVSPILDPAQA</sequence>
<evidence type="ECO:0000256" key="6">
    <source>
        <dbReference type="HAMAP-Rule" id="MF_01518"/>
    </source>
</evidence>
<evidence type="ECO:0000256" key="4">
    <source>
        <dbReference type="ARBA" id="ARBA00023211"/>
    </source>
</evidence>
<proteinExistence type="inferred from homology"/>
<evidence type="ECO:0000256" key="2">
    <source>
        <dbReference type="ARBA" id="ARBA00012782"/>
    </source>
</evidence>
<reference evidence="9" key="1">
    <citation type="journal article" date="2021" name="PeerJ">
        <title>Extensive microbial diversity within the chicken gut microbiome revealed by metagenomics and culture.</title>
        <authorList>
            <person name="Gilroy R."/>
            <person name="Ravi A."/>
            <person name="Getino M."/>
            <person name="Pursley I."/>
            <person name="Horton D.L."/>
            <person name="Alikhan N.F."/>
            <person name="Baker D."/>
            <person name="Gharbi K."/>
            <person name="Hall N."/>
            <person name="Watson M."/>
            <person name="Adriaenssens E.M."/>
            <person name="Foster-Nyarko E."/>
            <person name="Jarju S."/>
            <person name="Secka A."/>
            <person name="Antonio M."/>
            <person name="Oren A."/>
            <person name="Chaudhuri R.R."/>
            <person name="La Ragione R."/>
            <person name="Hildebrand F."/>
            <person name="Pallen M.J."/>
        </authorList>
    </citation>
    <scope>NUCLEOTIDE SEQUENCE</scope>
    <source>
        <strain evidence="9">ChiGjej4B4-7305</strain>
    </source>
</reference>
<reference evidence="9" key="2">
    <citation type="submission" date="2021-04" db="EMBL/GenBank/DDBJ databases">
        <authorList>
            <person name="Gilroy R."/>
        </authorList>
    </citation>
    <scope>NUCLEOTIDE SEQUENCE</scope>
    <source>
        <strain evidence="9">ChiGjej4B4-7305</strain>
    </source>
</reference>
<accession>A0A9D2EDI5</accession>
<dbReference type="InterPro" id="IPR032466">
    <property type="entry name" value="Metal_Hydrolase"/>
</dbReference>
<dbReference type="InterPro" id="IPR011059">
    <property type="entry name" value="Metal-dep_hydrolase_composite"/>
</dbReference>
<comment type="catalytic activity">
    <reaction evidence="5 6">
        <text>adenine + H2O + H(+) = hypoxanthine + NH4(+)</text>
        <dbReference type="Rhea" id="RHEA:23688"/>
        <dbReference type="ChEBI" id="CHEBI:15377"/>
        <dbReference type="ChEBI" id="CHEBI:15378"/>
        <dbReference type="ChEBI" id="CHEBI:16708"/>
        <dbReference type="ChEBI" id="CHEBI:17368"/>
        <dbReference type="ChEBI" id="CHEBI:28938"/>
        <dbReference type="EC" id="3.5.4.2"/>
    </reaction>
</comment>
<dbReference type="AlphaFoldDB" id="A0A9D2EDI5"/>
<comment type="similarity">
    <text evidence="1 6">Belongs to the metallo-dependent hydrolases superfamily. Adenine deaminase family.</text>
</comment>
<feature type="domain" description="Adenine deaminase C-terminal" evidence="8">
    <location>
        <begin position="414"/>
        <end position="573"/>
    </location>
</feature>
<dbReference type="SUPFAM" id="SSF51338">
    <property type="entry name" value="Composite domain of metallo-dependent hydrolases"/>
    <property type="match status" value="1"/>
</dbReference>
<evidence type="ECO:0000313" key="10">
    <source>
        <dbReference type="Proteomes" id="UP000824037"/>
    </source>
</evidence>
<dbReference type="EC" id="3.5.4.2" evidence="2 6"/>
<dbReference type="Gene3D" id="2.30.40.10">
    <property type="entry name" value="Urease, subunit C, domain 1"/>
    <property type="match status" value="1"/>
</dbReference>
<dbReference type="GO" id="GO:0000034">
    <property type="term" value="F:adenine deaminase activity"/>
    <property type="evidence" value="ECO:0007669"/>
    <property type="project" value="UniProtKB-UniRule"/>
</dbReference>
<gene>
    <name evidence="6" type="primary">ade</name>
    <name evidence="9" type="ORF">H9815_06440</name>
</gene>
<comment type="cofactor">
    <cofactor evidence="6">
        <name>Mn(2+)</name>
        <dbReference type="ChEBI" id="CHEBI:29035"/>
    </cofactor>
</comment>
<feature type="domain" description="Amidohydrolase-related" evidence="7">
    <location>
        <begin position="200"/>
        <end position="352"/>
    </location>
</feature>
<dbReference type="EMBL" id="DXBY01000108">
    <property type="protein sequence ID" value="HIZ35397.1"/>
    <property type="molecule type" value="Genomic_DNA"/>
</dbReference>
<dbReference type="HAMAP" id="MF_01518">
    <property type="entry name" value="Adenine_deamin"/>
    <property type="match status" value="1"/>
</dbReference>
<evidence type="ECO:0000256" key="5">
    <source>
        <dbReference type="ARBA" id="ARBA00047720"/>
    </source>
</evidence>
<dbReference type="Proteomes" id="UP000824037">
    <property type="component" value="Unassembled WGS sequence"/>
</dbReference>
<evidence type="ECO:0000256" key="3">
    <source>
        <dbReference type="ARBA" id="ARBA00022801"/>
    </source>
</evidence>
<dbReference type="InterPro" id="IPR006680">
    <property type="entry name" value="Amidohydro-rel"/>
</dbReference>
<dbReference type="Pfam" id="PF13382">
    <property type="entry name" value="Adenine_deam_C"/>
    <property type="match status" value="1"/>
</dbReference>
<evidence type="ECO:0000256" key="1">
    <source>
        <dbReference type="ARBA" id="ARBA00006773"/>
    </source>
</evidence>
<dbReference type="SUPFAM" id="SSF51556">
    <property type="entry name" value="Metallo-dependent hydrolases"/>
    <property type="match status" value="1"/>
</dbReference>
<dbReference type="GO" id="GO:0006146">
    <property type="term" value="P:adenine catabolic process"/>
    <property type="evidence" value="ECO:0007669"/>
    <property type="project" value="InterPro"/>
</dbReference>